<organism evidence="1 2">
    <name type="scientific">Diploptera punctata</name>
    <name type="common">Pacific beetle cockroach</name>
    <dbReference type="NCBI Taxonomy" id="6984"/>
    <lineage>
        <taxon>Eukaryota</taxon>
        <taxon>Metazoa</taxon>
        <taxon>Ecdysozoa</taxon>
        <taxon>Arthropoda</taxon>
        <taxon>Hexapoda</taxon>
        <taxon>Insecta</taxon>
        <taxon>Pterygota</taxon>
        <taxon>Neoptera</taxon>
        <taxon>Polyneoptera</taxon>
        <taxon>Dictyoptera</taxon>
        <taxon>Blattodea</taxon>
        <taxon>Blaberoidea</taxon>
        <taxon>Blaberidae</taxon>
        <taxon>Diplopterinae</taxon>
        <taxon>Diploptera</taxon>
    </lineage>
</organism>
<reference evidence="1" key="1">
    <citation type="journal article" date="2023" name="IScience">
        <title>Live-bearing cockroach genome reveals convergent evolutionary mechanisms linked to viviparity in insects and beyond.</title>
        <authorList>
            <person name="Fouks B."/>
            <person name="Harrison M.C."/>
            <person name="Mikhailova A.A."/>
            <person name="Marchal E."/>
            <person name="English S."/>
            <person name="Carruthers M."/>
            <person name="Jennings E.C."/>
            <person name="Chiamaka E.L."/>
            <person name="Frigard R.A."/>
            <person name="Pippel M."/>
            <person name="Attardo G.M."/>
            <person name="Benoit J.B."/>
            <person name="Bornberg-Bauer E."/>
            <person name="Tobe S.S."/>
        </authorList>
    </citation>
    <scope>NUCLEOTIDE SEQUENCE</scope>
    <source>
        <strain evidence="1">Stay&amp;Tobe</strain>
    </source>
</reference>
<feature type="non-terminal residue" evidence="1">
    <location>
        <position position="67"/>
    </location>
</feature>
<feature type="non-terminal residue" evidence="1">
    <location>
        <position position="1"/>
    </location>
</feature>
<name>A0AAD8EPF7_DIPPU</name>
<dbReference type="Proteomes" id="UP001233999">
    <property type="component" value="Unassembled WGS sequence"/>
</dbReference>
<evidence type="ECO:0000313" key="1">
    <source>
        <dbReference type="EMBL" id="KAJ9598300.1"/>
    </source>
</evidence>
<protein>
    <submittedName>
        <fullName evidence="1">Uncharacterized protein</fullName>
    </submittedName>
</protein>
<keyword evidence="2" id="KW-1185">Reference proteome</keyword>
<proteinExistence type="predicted"/>
<accession>A0AAD8EPF7</accession>
<comment type="caution">
    <text evidence="1">The sequence shown here is derived from an EMBL/GenBank/DDBJ whole genome shotgun (WGS) entry which is preliminary data.</text>
</comment>
<sequence>YCLRIYYFILAVIFRMSNFLRIYSHTVKENPFSLQFLCLSCGMTSMKSLVSHIIHRSKNGGTLHALT</sequence>
<evidence type="ECO:0000313" key="2">
    <source>
        <dbReference type="Proteomes" id="UP001233999"/>
    </source>
</evidence>
<reference evidence="1" key="2">
    <citation type="submission" date="2023-05" db="EMBL/GenBank/DDBJ databases">
        <authorList>
            <person name="Fouks B."/>
        </authorList>
    </citation>
    <scope>NUCLEOTIDE SEQUENCE</scope>
    <source>
        <strain evidence="1">Stay&amp;Tobe</strain>
        <tissue evidence="1">Testes</tissue>
    </source>
</reference>
<dbReference type="AlphaFoldDB" id="A0AAD8EPF7"/>
<gene>
    <name evidence="1" type="ORF">L9F63_010978</name>
</gene>
<dbReference type="EMBL" id="JASPKZ010001229">
    <property type="protein sequence ID" value="KAJ9598300.1"/>
    <property type="molecule type" value="Genomic_DNA"/>
</dbReference>